<dbReference type="Proteomes" id="UP001556367">
    <property type="component" value="Unassembled WGS sequence"/>
</dbReference>
<sequence length="1422" mass="145985">MRPAAAPAVSLAPSTAVHANKDAQLTQTLTSSASPSVVDTSRPNDEETVRPKSTGHDTDNDDPAPSLPALREQLLSQARTIAALAAQRDLLVQSAALDRARWDADRAAAERDAEALVRVFGEAGRKSNEVVKAEAGKKSSGNPMPSIDSGDVQTQREVDLARQCAAYQADNRLLRDKLADADGRASALESELLRLRPLLAVQVHGRSRRVLDEDDPPGILPAENPPRCDGGEDEEMADATSPARGKEPTTIPTVALDSSSSHPPDIVVTQSTPQQTRLLGIILPSKSAPLPRTIYGEGYGYGELLPPPPSPAGAPTPINGDTRVDDPSQQGNGAGIQVDITQNHEGDVEPRPSTPPPGQGVIVGDPVFKTPERPRRATQDALRTPDQSFRTPEQPLRTPTKQTPAQTVSPYQQLPFTPPRQILRTPGSAHPSSASASKTAVVSPAALKSAPPGSSSKHKSSGSAKASRTPFLADARTEHLLLAARRIGRRRAADAAAAGIDLTAELGASAKGKGKASSIVTMYPPGELMFSPGYAPSSVHTPQHAGIYSGAAGVQGSPTPVRYAAATGATGMPFPYGYAGVYGYGMGYTVPPSTGAASASKPSPGAQGGRNLLATTPKGSSAAPVASSSATAAASPAMNVPTVQPPASPTPAPRRRAAGSAVKKSKKAMADSGNPTASRAVPSSKSASTNADAKTPSKGRSTETINGNDVERTPRRVANASTPRTETTKEKPQSTKGKGKGKAPASPITASPATPSDRQTRRSQLQTPLASLLSAARLIDGDRGSSRRAQADAVIAATDDDEVDAPDAEADVESRMSLRSRTRSAAARASPAATRAHGSPPKPSSGRRRRPSTSSVSPVATKRRRVAESNDDPGVSSASASSATAIPLPAAEVSSGAPARFAVVRGGNEAGGGARDGPRMRSALDVLADQASEAGRAVQDVPVGTSIGLEVQASGTDDDETEDEADAAQVPPAAGPDVVTQDTEGGTNVTPDPANGSSLASIGDELSGADIIMQDGVTAGVQSSVPDVQVLVEPVTVVKAPSEPSEVAVDGTPPAVGLGIGAEGRPKEAEDESEMLVEGSYGRAPPAEAAAATDDAQVLDVDGDADIEMESPTTGASASPGAAAIEQVSPQSADSVVNGVQIVDSHPNNEVPEVESPATTQQIALTTPSDVSHAVVTIANREQNGSPDSNPQTTDATGTSSINGFNHASRPDANHLLDKAPLETTTSPTSNSDLHVSQDSIVTASSEARPSPPQDVEEIPCNSFRVSSGVSPSDAPSNSVPTVEAMLVDPLEDDDGGLEDGEGDDEDAEGELEGDQDEFYPMPHVPSSQVSPFSNPQPSNAASESSFAQDLASTSRPIEPAGLMDDLYGPSLEHTFANDPPYGGVHSDLPGFPSFETSMAVMGLEPDSAAAPLSENSLLPQP</sequence>
<evidence type="ECO:0000313" key="3">
    <source>
        <dbReference type="Proteomes" id="UP001556367"/>
    </source>
</evidence>
<feature type="compositionally biased region" description="Basic and acidic residues" evidence="1">
    <location>
        <begin position="42"/>
        <end position="58"/>
    </location>
</feature>
<feature type="compositionally biased region" description="Polar residues" evidence="1">
    <location>
        <begin position="26"/>
        <end position="41"/>
    </location>
</feature>
<feature type="region of interest" description="Disordered" evidence="1">
    <location>
        <begin position="594"/>
        <end position="897"/>
    </location>
</feature>
<feature type="region of interest" description="Disordered" evidence="1">
    <location>
        <begin position="932"/>
        <end position="1002"/>
    </location>
</feature>
<feature type="compositionally biased region" description="Low complexity" evidence="1">
    <location>
        <begin position="1111"/>
        <end position="1124"/>
    </location>
</feature>
<gene>
    <name evidence="2" type="ORF">HGRIS_010339</name>
</gene>
<feature type="compositionally biased region" description="Polar residues" evidence="1">
    <location>
        <begin position="385"/>
        <end position="415"/>
    </location>
</feature>
<feature type="compositionally biased region" description="Acidic residues" evidence="1">
    <location>
        <begin position="798"/>
        <end position="811"/>
    </location>
</feature>
<protein>
    <recommendedName>
        <fullName evidence="4">Proteophosphoglycan ppg4</fullName>
    </recommendedName>
</protein>
<feature type="region of interest" description="Disordered" evidence="1">
    <location>
        <begin position="1107"/>
        <end position="1132"/>
    </location>
</feature>
<feature type="compositionally biased region" description="Polar residues" evidence="1">
    <location>
        <begin position="1326"/>
        <end position="1356"/>
    </location>
</feature>
<evidence type="ECO:0008006" key="4">
    <source>
        <dbReference type="Google" id="ProtNLM"/>
    </source>
</evidence>
<feature type="compositionally biased region" description="Polar residues" evidence="1">
    <location>
        <begin position="1223"/>
        <end position="1248"/>
    </location>
</feature>
<feature type="compositionally biased region" description="Low complexity" evidence="1">
    <location>
        <begin position="815"/>
        <end position="836"/>
    </location>
</feature>
<feature type="compositionally biased region" description="Basic residues" evidence="1">
    <location>
        <begin position="653"/>
        <end position="667"/>
    </location>
</feature>
<dbReference type="EMBL" id="JASNQZ010000012">
    <property type="protein sequence ID" value="KAL0950374.1"/>
    <property type="molecule type" value="Genomic_DNA"/>
</dbReference>
<evidence type="ECO:0000256" key="1">
    <source>
        <dbReference type="SAM" id="MobiDB-lite"/>
    </source>
</evidence>
<evidence type="ECO:0000313" key="2">
    <source>
        <dbReference type="EMBL" id="KAL0950374.1"/>
    </source>
</evidence>
<feature type="region of interest" description="Disordered" evidence="1">
    <location>
        <begin position="1180"/>
        <end position="1366"/>
    </location>
</feature>
<feature type="compositionally biased region" description="Pro residues" evidence="1">
    <location>
        <begin position="643"/>
        <end position="652"/>
    </location>
</feature>
<feature type="compositionally biased region" description="Low complexity" evidence="1">
    <location>
        <begin position="742"/>
        <end position="756"/>
    </location>
</feature>
<feature type="compositionally biased region" description="Acidic residues" evidence="1">
    <location>
        <begin position="956"/>
        <end position="966"/>
    </location>
</feature>
<feature type="region of interest" description="Disordered" evidence="1">
    <location>
        <begin position="26"/>
        <end position="67"/>
    </location>
</feature>
<feature type="region of interest" description="Disordered" evidence="1">
    <location>
        <begin position="302"/>
        <end position="471"/>
    </location>
</feature>
<feature type="region of interest" description="Disordered" evidence="1">
    <location>
        <begin position="131"/>
        <end position="150"/>
    </location>
</feature>
<feature type="compositionally biased region" description="Polar residues" evidence="1">
    <location>
        <begin position="673"/>
        <end position="707"/>
    </location>
</feature>
<organism evidence="2 3">
    <name type="scientific">Hohenbuehelia grisea</name>
    <dbReference type="NCBI Taxonomy" id="104357"/>
    <lineage>
        <taxon>Eukaryota</taxon>
        <taxon>Fungi</taxon>
        <taxon>Dikarya</taxon>
        <taxon>Basidiomycota</taxon>
        <taxon>Agaricomycotina</taxon>
        <taxon>Agaricomycetes</taxon>
        <taxon>Agaricomycetidae</taxon>
        <taxon>Agaricales</taxon>
        <taxon>Pleurotineae</taxon>
        <taxon>Pleurotaceae</taxon>
        <taxon>Hohenbuehelia</taxon>
    </lineage>
</organism>
<feature type="compositionally biased region" description="Polar residues" evidence="1">
    <location>
        <begin position="1264"/>
        <end position="1281"/>
    </location>
</feature>
<feature type="compositionally biased region" description="Pro residues" evidence="1">
    <location>
        <begin position="305"/>
        <end position="314"/>
    </location>
</feature>
<feature type="region of interest" description="Disordered" evidence="1">
    <location>
        <begin position="208"/>
        <end position="264"/>
    </location>
</feature>
<feature type="compositionally biased region" description="Basic and acidic residues" evidence="1">
    <location>
        <begin position="1209"/>
        <end position="1221"/>
    </location>
</feature>
<feature type="compositionally biased region" description="Polar residues" evidence="1">
    <location>
        <begin position="1180"/>
        <end position="1206"/>
    </location>
</feature>
<feature type="compositionally biased region" description="Polar residues" evidence="1">
    <location>
        <begin position="250"/>
        <end position="264"/>
    </location>
</feature>
<reference evidence="3" key="1">
    <citation type="submission" date="2024-06" db="EMBL/GenBank/DDBJ databases">
        <title>Multi-omics analyses provide insights into the biosynthesis of the anticancer antibiotic pleurotin in Hohenbuehelia grisea.</title>
        <authorList>
            <person name="Weaver J.A."/>
            <person name="Alberti F."/>
        </authorList>
    </citation>
    <scope>NUCLEOTIDE SEQUENCE [LARGE SCALE GENOMIC DNA]</scope>
    <source>
        <strain evidence="3">T-177</strain>
    </source>
</reference>
<feature type="compositionally biased region" description="Polar residues" evidence="1">
    <location>
        <begin position="980"/>
        <end position="1000"/>
    </location>
</feature>
<feature type="compositionally biased region" description="Acidic residues" evidence="1">
    <location>
        <begin position="1290"/>
        <end position="1318"/>
    </location>
</feature>
<feature type="compositionally biased region" description="Low complexity" evidence="1">
    <location>
        <begin position="428"/>
        <end position="467"/>
    </location>
</feature>
<accession>A0ABR3J402</accession>
<proteinExistence type="predicted"/>
<feature type="region of interest" description="Disordered" evidence="1">
    <location>
        <begin position="906"/>
        <end position="925"/>
    </location>
</feature>
<name>A0ABR3J402_9AGAR</name>
<feature type="compositionally biased region" description="Low complexity" evidence="1">
    <location>
        <begin position="620"/>
        <end position="637"/>
    </location>
</feature>
<keyword evidence="3" id="KW-1185">Reference proteome</keyword>
<comment type="caution">
    <text evidence="2">The sequence shown here is derived from an EMBL/GenBank/DDBJ whole genome shotgun (WGS) entry which is preliminary data.</text>
</comment>
<feature type="compositionally biased region" description="Low complexity" evidence="1">
    <location>
        <begin position="594"/>
        <end position="605"/>
    </location>
</feature>